<dbReference type="InterPro" id="IPR036291">
    <property type="entry name" value="NAD(P)-bd_dom_sf"/>
</dbReference>
<accession>A0A6C0E3K0</accession>
<dbReference type="AlphaFoldDB" id="A0A6C0E3K0"/>
<evidence type="ECO:0000259" key="1">
    <source>
        <dbReference type="Pfam" id="PF16363"/>
    </source>
</evidence>
<feature type="domain" description="NAD(P)-binding" evidence="1">
    <location>
        <begin position="4"/>
        <end position="314"/>
    </location>
</feature>
<dbReference type="Gene3D" id="3.90.25.10">
    <property type="entry name" value="UDP-galactose 4-epimerase, domain 1"/>
    <property type="match status" value="1"/>
</dbReference>
<proteinExistence type="predicted"/>
<name>A0A6C0E3K0_9ZZZZ</name>
<dbReference type="EMBL" id="MN739735">
    <property type="protein sequence ID" value="QHT23757.1"/>
    <property type="molecule type" value="Genomic_DNA"/>
</dbReference>
<dbReference type="PANTHER" id="PTHR43000">
    <property type="entry name" value="DTDP-D-GLUCOSE 4,6-DEHYDRATASE-RELATED"/>
    <property type="match status" value="1"/>
</dbReference>
<dbReference type="InterPro" id="IPR016040">
    <property type="entry name" value="NAD(P)-bd_dom"/>
</dbReference>
<protein>
    <recommendedName>
        <fullName evidence="1">NAD(P)-binding domain-containing protein</fullName>
    </recommendedName>
</protein>
<evidence type="ECO:0000313" key="2">
    <source>
        <dbReference type="EMBL" id="QHT23757.1"/>
    </source>
</evidence>
<dbReference type="Pfam" id="PF16363">
    <property type="entry name" value="GDP_Man_Dehyd"/>
    <property type="match status" value="1"/>
</dbReference>
<organism evidence="2">
    <name type="scientific">viral metagenome</name>
    <dbReference type="NCBI Taxonomy" id="1070528"/>
    <lineage>
        <taxon>unclassified sequences</taxon>
        <taxon>metagenomes</taxon>
        <taxon>organismal metagenomes</taxon>
    </lineage>
</organism>
<dbReference type="SUPFAM" id="SSF51735">
    <property type="entry name" value="NAD(P)-binding Rossmann-fold domains"/>
    <property type="match status" value="1"/>
</dbReference>
<dbReference type="Gene3D" id="3.40.50.720">
    <property type="entry name" value="NAD(P)-binding Rossmann-like Domain"/>
    <property type="match status" value="1"/>
</dbReference>
<reference evidence="2" key="1">
    <citation type="journal article" date="2020" name="Nature">
        <title>Giant virus diversity and host interactions through global metagenomics.</title>
        <authorList>
            <person name="Schulz F."/>
            <person name="Roux S."/>
            <person name="Paez-Espino D."/>
            <person name="Jungbluth S."/>
            <person name="Walsh D.A."/>
            <person name="Denef V.J."/>
            <person name="McMahon K.D."/>
            <person name="Konstantinidis K.T."/>
            <person name="Eloe-Fadrosh E.A."/>
            <person name="Kyrpides N.C."/>
            <person name="Woyke T."/>
        </authorList>
    </citation>
    <scope>NUCLEOTIDE SEQUENCE</scope>
    <source>
        <strain evidence="2">GVMAG-M-3300023179-132</strain>
    </source>
</reference>
<sequence>MKILITGGCGFIGHHFVEHIFKNTDWEIVIIDKLSYASNGLERLRDTDTLNNNRVRVFTNDLINPLSDGIIKEIGLDVNYIVHMAAETHVDNSISNPQHFMKNNINSTMNMLEYARTLKHLKVFFYFSTDEVFGPALGDTLYKEWDRHKPTNPYSASKSAAEQICIAYENTYKIPLMIVNVMNAFGERQHVEKFIPLCIKKIMNNEKVYIHSYPDKIESGTRFYIHSRNIASAVLFLIKNGTNGEKYNISGEREVSNLEMAQMIAKFMKKELIYEMVDFHSNRPGHDLRYGLDGSKLFNMGFKLPMNFEDSLKKVVEWTLDNQKWLEE</sequence>